<feature type="coiled-coil region" evidence="1">
    <location>
        <begin position="82"/>
        <end position="109"/>
    </location>
</feature>
<proteinExistence type="predicted"/>
<keyword evidence="4" id="KW-1185">Reference proteome</keyword>
<evidence type="ECO:0000313" key="4">
    <source>
        <dbReference type="Proteomes" id="UP000825369"/>
    </source>
</evidence>
<keyword evidence="2" id="KW-0812">Transmembrane</keyword>
<evidence type="ECO:0008006" key="5">
    <source>
        <dbReference type="Google" id="ProtNLM"/>
    </source>
</evidence>
<keyword evidence="2" id="KW-1133">Transmembrane helix</keyword>
<protein>
    <recommendedName>
        <fullName evidence="5">Effector</fullName>
    </recommendedName>
</protein>
<name>A0ABX8TQP0_9MOLU</name>
<accession>A0ABX8TQP0</accession>
<dbReference type="RefSeq" id="WP_219474680.1">
    <property type="nucleotide sequence ID" value="NZ_CP066882.1"/>
</dbReference>
<dbReference type="EMBL" id="CP066882">
    <property type="protein sequence ID" value="QYC30916.1"/>
    <property type="molecule type" value="Genomic_DNA"/>
</dbReference>
<organism evidence="3 4">
    <name type="scientific">Paulownia witches'-broom phytoplasma</name>
    <dbReference type="NCBI Taxonomy" id="39647"/>
    <lineage>
        <taxon>Bacteria</taxon>
        <taxon>Bacillati</taxon>
        <taxon>Mycoplasmatota</taxon>
        <taxon>Mollicutes</taxon>
        <taxon>Acholeplasmatales</taxon>
        <taxon>Acholeplasmataceae</taxon>
        <taxon>Candidatus Phytoplasma</taxon>
        <taxon>16SrI (Aster yellows group)</taxon>
    </lineage>
</organism>
<keyword evidence="2" id="KW-0472">Membrane</keyword>
<dbReference type="Proteomes" id="UP000825369">
    <property type="component" value="Chromosome"/>
</dbReference>
<feature type="transmembrane region" description="Helical" evidence="2">
    <location>
        <begin position="193"/>
        <end position="212"/>
    </location>
</feature>
<gene>
    <name evidence="3" type="ORF">HGD80_04090</name>
</gene>
<keyword evidence="1" id="KW-0175">Coiled coil</keyword>
<evidence type="ECO:0000256" key="2">
    <source>
        <dbReference type="SAM" id="Phobius"/>
    </source>
</evidence>
<sequence length="214" mass="24983">MMEAKTPQEKAQYIKDLIEEFTGATGSKTYFMKERKKIIELLRNSLVSNLSAPNIKANFFSPEQNQRLEEFKTTNPTYLHLTQQEKNILDDLEKKLQEFENALNNITLSEPNKTPKTRDNLAALKKKTTTELPPLTGTNKKDKIKEIRTKLNELKESIKEEIKLILGLELMQQTLQEYLEYKKNKLKIKLITLLKNLLLVLMHLILLLIFLIKK</sequence>
<evidence type="ECO:0000256" key="1">
    <source>
        <dbReference type="SAM" id="Coils"/>
    </source>
</evidence>
<evidence type="ECO:0000313" key="3">
    <source>
        <dbReference type="EMBL" id="QYC30916.1"/>
    </source>
</evidence>
<reference evidence="3 4" key="1">
    <citation type="journal article" date="2021" name="Mol. Plant">
        <title>Genomic insights into the fast growth of paulownias and the formation of Paulownia witches' broom.</title>
        <authorList>
            <person name="Cao Y."/>
            <person name="Sun G."/>
            <person name="Zhai X."/>
            <person name="Xu P."/>
            <person name="Ma L."/>
            <person name="Deng M."/>
            <person name="Zhao Z."/>
            <person name="Yang H."/>
            <person name="Dong Y."/>
            <person name="Shang Z."/>
            <person name="Lv Y."/>
            <person name="Yan L."/>
            <person name="Liu H."/>
            <person name="Cao X."/>
            <person name="Li B."/>
            <person name="Wang Z."/>
            <person name="Zhao X."/>
            <person name="Yu H."/>
            <person name="Wang F."/>
            <person name="Ma W."/>
            <person name="Huang J."/>
            <person name="Fan G."/>
        </authorList>
    </citation>
    <scope>NUCLEOTIDE SEQUENCE [LARGE SCALE GENOMIC DNA]</scope>
    <source>
        <strain evidence="3 4">Zhengzhou</strain>
    </source>
</reference>